<name>B0MUL4_9BACT</name>
<keyword evidence="5" id="KW-0482">Metalloprotease</keyword>
<keyword evidence="1" id="KW-0645">Protease</keyword>
<evidence type="ECO:0000256" key="4">
    <source>
        <dbReference type="ARBA" id="ARBA00022833"/>
    </source>
</evidence>
<dbReference type="Proteomes" id="UP000005819">
    <property type="component" value="Unassembled WGS sequence"/>
</dbReference>
<feature type="domain" description="MPN" evidence="7">
    <location>
        <begin position="91"/>
        <end position="213"/>
    </location>
</feature>
<evidence type="ECO:0000256" key="3">
    <source>
        <dbReference type="ARBA" id="ARBA00022801"/>
    </source>
</evidence>
<comment type="caution">
    <text evidence="8">The sequence shown here is derived from an EMBL/GenBank/DDBJ whole genome shotgun (WGS) entry which is preliminary data.</text>
</comment>
<dbReference type="InterPro" id="IPR025657">
    <property type="entry name" value="RadC_JAB"/>
</dbReference>
<dbReference type="InterPro" id="IPR001405">
    <property type="entry name" value="UPF0758"/>
</dbReference>
<keyword evidence="4" id="KW-0862">Zinc</keyword>
<gene>
    <name evidence="8" type="primary">radC</name>
    <name evidence="8" type="ORF">ALIPUT_00721</name>
</gene>
<dbReference type="PROSITE" id="PS01302">
    <property type="entry name" value="UPF0758"/>
    <property type="match status" value="1"/>
</dbReference>
<dbReference type="EMBL" id="ABFK02000017">
    <property type="protein sequence ID" value="EDS03669.1"/>
    <property type="molecule type" value="Genomic_DNA"/>
</dbReference>
<dbReference type="GO" id="GO:0046872">
    <property type="term" value="F:metal ion binding"/>
    <property type="evidence" value="ECO:0007669"/>
    <property type="project" value="UniProtKB-KW"/>
</dbReference>
<proteinExistence type="inferred from homology"/>
<dbReference type="CDD" id="cd08071">
    <property type="entry name" value="MPN_DUF2466"/>
    <property type="match status" value="1"/>
</dbReference>
<dbReference type="AlphaFoldDB" id="B0MUL4"/>
<dbReference type="SUPFAM" id="SSF102712">
    <property type="entry name" value="JAB1/MPN domain"/>
    <property type="match status" value="1"/>
</dbReference>
<evidence type="ECO:0000313" key="9">
    <source>
        <dbReference type="Proteomes" id="UP000005819"/>
    </source>
</evidence>
<dbReference type="GO" id="GO:0006508">
    <property type="term" value="P:proteolysis"/>
    <property type="evidence" value="ECO:0007669"/>
    <property type="project" value="UniProtKB-KW"/>
</dbReference>
<dbReference type="InterPro" id="IPR046778">
    <property type="entry name" value="UPF0758_N"/>
</dbReference>
<keyword evidence="9" id="KW-1185">Reference proteome</keyword>
<dbReference type="RefSeq" id="WP_004329554.1">
    <property type="nucleotide sequence ID" value="NZ_DS499580.1"/>
</dbReference>
<dbReference type="PANTHER" id="PTHR30471">
    <property type="entry name" value="DNA REPAIR PROTEIN RADC"/>
    <property type="match status" value="1"/>
</dbReference>
<accession>B0MUL4</accession>
<dbReference type="InterPro" id="IPR037518">
    <property type="entry name" value="MPN"/>
</dbReference>
<dbReference type="Gene3D" id="3.40.140.10">
    <property type="entry name" value="Cytidine Deaminase, domain 2"/>
    <property type="match status" value="1"/>
</dbReference>
<dbReference type="HOGENOM" id="CLU_073529_0_0_10"/>
<organism evidence="8 9">
    <name type="scientific">Alistipes putredinis DSM 17216</name>
    <dbReference type="NCBI Taxonomy" id="445970"/>
    <lineage>
        <taxon>Bacteria</taxon>
        <taxon>Pseudomonadati</taxon>
        <taxon>Bacteroidota</taxon>
        <taxon>Bacteroidia</taxon>
        <taxon>Bacteroidales</taxon>
        <taxon>Rikenellaceae</taxon>
        <taxon>Alistipes</taxon>
    </lineage>
</organism>
<keyword evidence="2" id="KW-0479">Metal-binding</keyword>
<reference evidence="8" key="1">
    <citation type="submission" date="2007-10" db="EMBL/GenBank/DDBJ databases">
        <authorList>
            <person name="Fulton L."/>
            <person name="Clifton S."/>
            <person name="Fulton B."/>
            <person name="Xu J."/>
            <person name="Minx P."/>
            <person name="Pepin K.H."/>
            <person name="Johnson M."/>
            <person name="Thiruvilangam P."/>
            <person name="Bhonagiri V."/>
            <person name="Nash W.E."/>
            <person name="Mardis E.R."/>
            <person name="Wilson R.K."/>
        </authorList>
    </citation>
    <scope>NUCLEOTIDE SEQUENCE [LARGE SCALE GENOMIC DNA]</scope>
    <source>
        <strain evidence="8">DSM 17216</strain>
    </source>
</reference>
<evidence type="ECO:0000256" key="5">
    <source>
        <dbReference type="ARBA" id="ARBA00023049"/>
    </source>
</evidence>
<dbReference type="Pfam" id="PF20582">
    <property type="entry name" value="UPF0758_N"/>
    <property type="match status" value="1"/>
</dbReference>
<comment type="similarity">
    <text evidence="6">Belongs to the UPF0758 family.</text>
</comment>
<evidence type="ECO:0000256" key="1">
    <source>
        <dbReference type="ARBA" id="ARBA00022670"/>
    </source>
</evidence>
<sequence>MSEASVKLLSRGVETLTDQELLELLLDDGDSERLAGALLSSFEGRLAALGYADIARLRMAAGIGLKRAARIQAAVELGRRVLAARELGPDPIGSSNDVVRIFRPLLTEMKHEECWCLYLNTGNRIVERQRVSQGGVQATVVDHRLVIKRALELLATQIILVHNHPSGAALPSEQDKILTKKIAEAAALFDIRLLDHLIIARGGEYSFRQSGLLQ</sequence>
<protein>
    <submittedName>
        <fullName evidence="8">DNA repair protein RadC</fullName>
    </submittedName>
</protein>
<dbReference type="Pfam" id="PF04002">
    <property type="entry name" value="RadC"/>
    <property type="match status" value="1"/>
</dbReference>
<dbReference type="PANTHER" id="PTHR30471:SF3">
    <property type="entry name" value="UPF0758 PROTEIN YEES-RELATED"/>
    <property type="match status" value="1"/>
</dbReference>
<dbReference type="GO" id="GO:0008237">
    <property type="term" value="F:metallopeptidase activity"/>
    <property type="evidence" value="ECO:0007669"/>
    <property type="project" value="UniProtKB-KW"/>
</dbReference>
<dbReference type="NCBIfam" id="TIGR00608">
    <property type="entry name" value="radc"/>
    <property type="match status" value="1"/>
</dbReference>
<dbReference type="eggNOG" id="COG2003">
    <property type="taxonomic scope" value="Bacteria"/>
</dbReference>
<evidence type="ECO:0000313" key="8">
    <source>
        <dbReference type="EMBL" id="EDS03669.1"/>
    </source>
</evidence>
<reference evidence="8" key="2">
    <citation type="submission" date="2013-09" db="EMBL/GenBank/DDBJ databases">
        <title>Draft genome sequence of Alistipes putredinis (DSM 17216).</title>
        <authorList>
            <person name="Sudarsanam P."/>
            <person name="Ley R."/>
            <person name="Guruge J."/>
            <person name="Turnbaugh P.J."/>
            <person name="Mahowald M."/>
            <person name="Liep D."/>
            <person name="Gordon J."/>
        </authorList>
    </citation>
    <scope>NUCLEOTIDE SEQUENCE</scope>
    <source>
        <strain evidence="8">DSM 17216</strain>
    </source>
</reference>
<evidence type="ECO:0000259" key="7">
    <source>
        <dbReference type="PROSITE" id="PS50249"/>
    </source>
</evidence>
<keyword evidence="3" id="KW-0378">Hydrolase</keyword>
<dbReference type="InterPro" id="IPR020891">
    <property type="entry name" value="UPF0758_CS"/>
</dbReference>
<evidence type="ECO:0000256" key="6">
    <source>
        <dbReference type="RuleBase" id="RU003797"/>
    </source>
</evidence>
<dbReference type="GeneID" id="73803724"/>
<evidence type="ECO:0000256" key="2">
    <source>
        <dbReference type="ARBA" id="ARBA00022723"/>
    </source>
</evidence>
<dbReference type="PROSITE" id="PS50249">
    <property type="entry name" value="MPN"/>
    <property type="match status" value="1"/>
</dbReference>
<dbReference type="NCBIfam" id="NF000642">
    <property type="entry name" value="PRK00024.1"/>
    <property type="match status" value="1"/>
</dbReference>